<dbReference type="InterPro" id="IPR030489">
    <property type="entry name" value="TR_Rrf2-type_CS"/>
</dbReference>
<keyword evidence="5" id="KW-1185">Reference proteome</keyword>
<keyword evidence="1" id="KW-0238">DNA-binding</keyword>
<organism evidence="4 5">
    <name type="scientific">Sulfobacillus thermotolerans</name>
    <dbReference type="NCBI Taxonomy" id="338644"/>
    <lineage>
        <taxon>Bacteria</taxon>
        <taxon>Bacillati</taxon>
        <taxon>Bacillota</taxon>
        <taxon>Clostridia</taxon>
        <taxon>Eubacteriales</taxon>
        <taxon>Clostridiales Family XVII. Incertae Sedis</taxon>
        <taxon>Sulfobacillus</taxon>
    </lineage>
</organism>
<evidence type="ECO:0000256" key="3">
    <source>
        <dbReference type="ARBA" id="ARBA00040173"/>
    </source>
</evidence>
<dbReference type="PROSITE" id="PS01332">
    <property type="entry name" value="HTH_RRF2_1"/>
    <property type="match status" value="1"/>
</dbReference>
<dbReference type="InterPro" id="IPR036388">
    <property type="entry name" value="WH-like_DNA-bd_sf"/>
</dbReference>
<dbReference type="PANTHER" id="PTHR33221">
    <property type="entry name" value="WINGED HELIX-TURN-HELIX TRANSCRIPTIONAL REGULATOR, RRF2 FAMILY"/>
    <property type="match status" value="1"/>
</dbReference>
<dbReference type="InterPro" id="IPR036390">
    <property type="entry name" value="WH_DNA-bd_sf"/>
</dbReference>
<dbReference type="Proteomes" id="UP000325292">
    <property type="component" value="Chromosome"/>
</dbReference>
<evidence type="ECO:0000256" key="2">
    <source>
        <dbReference type="ARBA" id="ARBA00034078"/>
    </source>
</evidence>
<dbReference type="InterPro" id="IPR000944">
    <property type="entry name" value="Tscrpt_reg_Rrf2"/>
</dbReference>
<sequence length="149" mass="16755">MNLTLFTDYSLRVLIYVATQPENRLTNVQEVATAYHISNNHLVKVVHKLGNLGLLETVRGRHGGIRLALPPEAINLGWLVRQTEENWNIVECFDAEQGFCVLSPVCRLKAILNQALQSYLGVLDTYTLADLVVNRDALQGLFRLEIKSP</sequence>
<name>A0ABM6RSC6_9FIRM</name>
<dbReference type="PANTHER" id="PTHR33221:SF4">
    <property type="entry name" value="HTH-TYPE TRANSCRIPTIONAL REPRESSOR NSRR"/>
    <property type="match status" value="1"/>
</dbReference>
<evidence type="ECO:0000256" key="1">
    <source>
        <dbReference type="ARBA" id="ARBA00023125"/>
    </source>
</evidence>
<accession>A0ABM6RSC6</accession>
<dbReference type="Pfam" id="PF02082">
    <property type="entry name" value="Rrf2"/>
    <property type="match status" value="1"/>
</dbReference>
<dbReference type="NCBIfam" id="TIGR00738">
    <property type="entry name" value="rrf2_super"/>
    <property type="match status" value="1"/>
</dbReference>
<dbReference type="Gene3D" id="1.10.10.10">
    <property type="entry name" value="Winged helix-like DNA-binding domain superfamily/Winged helix DNA-binding domain"/>
    <property type="match status" value="1"/>
</dbReference>
<protein>
    <recommendedName>
        <fullName evidence="3">HTH-type transcriptional regulator NsrR</fullName>
    </recommendedName>
</protein>
<proteinExistence type="predicted"/>
<evidence type="ECO:0000313" key="4">
    <source>
        <dbReference type="EMBL" id="AUW94358.1"/>
    </source>
</evidence>
<dbReference type="PROSITE" id="PS51197">
    <property type="entry name" value="HTH_RRF2_2"/>
    <property type="match status" value="1"/>
</dbReference>
<evidence type="ECO:0000313" key="5">
    <source>
        <dbReference type="Proteomes" id="UP000325292"/>
    </source>
</evidence>
<dbReference type="EMBL" id="CP019454">
    <property type="protein sequence ID" value="AUW94358.1"/>
    <property type="molecule type" value="Genomic_DNA"/>
</dbReference>
<comment type="cofactor">
    <cofactor evidence="2">
        <name>[2Fe-2S] cluster</name>
        <dbReference type="ChEBI" id="CHEBI:190135"/>
    </cofactor>
</comment>
<reference evidence="4 5" key="1">
    <citation type="journal article" date="2019" name="Sci. Rep.">
        <title>Sulfobacillus thermotolerans: new insights into resistance and metabolic capacities of acidophilic chemolithotrophs.</title>
        <authorList>
            <person name="Panyushkina A.E."/>
            <person name="Babenko V.V."/>
            <person name="Nikitina A.S."/>
            <person name="Selezneva O.V."/>
            <person name="Tsaplina I.A."/>
            <person name="Letarova M.A."/>
            <person name="Kostryukova E.S."/>
            <person name="Letarov A.V."/>
        </authorList>
    </citation>
    <scope>NUCLEOTIDE SEQUENCE [LARGE SCALE GENOMIC DNA]</scope>
    <source>
        <strain evidence="4 5">Kr1</strain>
    </source>
</reference>
<gene>
    <name evidence="4" type="ORF">BXT84_10750</name>
</gene>
<dbReference type="SUPFAM" id="SSF46785">
    <property type="entry name" value="Winged helix' DNA-binding domain"/>
    <property type="match status" value="1"/>
</dbReference>